<protein>
    <recommendedName>
        <fullName evidence="1">ATPase BadF/BadG/BcrA/BcrD type domain-containing protein</fullName>
    </recommendedName>
</protein>
<dbReference type="InterPro" id="IPR052519">
    <property type="entry name" value="Euk-type_GlcNAc_Kinase"/>
</dbReference>
<dbReference type="Pfam" id="PF01869">
    <property type="entry name" value="BcrAD_BadFG"/>
    <property type="match status" value="1"/>
</dbReference>
<accession>A0A934WJG4</accession>
<dbReference type="EMBL" id="NHSD01000275">
    <property type="protein sequence ID" value="MBK5927824.1"/>
    <property type="molecule type" value="Genomic_DNA"/>
</dbReference>
<gene>
    <name evidence="2" type="ORF">CCR87_10870</name>
</gene>
<feature type="domain" description="ATPase BadF/BadG/BcrA/BcrD type" evidence="1">
    <location>
        <begin position="28"/>
        <end position="258"/>
    </location>
</feature>
<evidence type="ECO:0000259" key="1">
    <source>
        <dbReference type="Pfam" id="PF01869"/>
    </source>
</evidence>
<dbReference type="SUPFAM" id="SSF53067">
    <property type="entry name" value="Actin-like ATPase domain"/>
    <property type="match status" value="2"/>
</dbReference>
<organism evidence="2 3">
    <name type="scientific">Rhodobaculum claviforme</name>
    <dbReference type="NCBI Taxonomy" id="1549854"/>
    <lineage>
        <taxon>Bacteria</taxon>
        <taxon>Pseudomonadati</taxon>
        <taxon>Pseudomonadota</taxon>
        <taxon>Alphaproteobacteria</taxon>
        <taxon>Rhodobacterales</taxon>
        <taxon>Paracoccaceae</taxon>
        <taxon>Rhodobaculum</taxon>
    </lineage>
</organism>
<dbReference type="CDD" id="cd24082">
    <property type="entry name" value="ASKHA_NBD_GspK-like"/>
    <property type="match status" value="1"/>
</dbReference>
<dbReference type="PANTHER" id="PTHR43190:SF3">
    <property type="entry name" value="N-ACETYL-D-GLUCOSAMINE KINASE"/>
    <property type="match status" value="1"/>
</dbReference>
<dbReference type="PANTHER" id="PTHR43190">
    <property type="entry name" value="N-ACETYL-D-GLUCOSAMINE KINASE"/>
    <property type="match status" value="1"/>
</dbReference>
<reference evidence="2" key="2">
    <citation type="journal article" date="2020" name="Microorganisms">
        <title>Osmotic Adaptation and Compatible Solute Biosynthesis of Phototrophic Bacteria as Revealed from Genome Analyses.</title>
        <authorList>
            <person name="Imhoff J.F."/>
            <person name="Rahn T."/>
            <person name="Kunzel S."/>
            <person name="Keller A."/>
            <person name="Neulinger S.C."/>
        </authorList>
    </citation>
    <scope>NUCLEOTIDE SEQUENCE</scope>
    <source>
        <strain evidence="2">LMG 28126</strain>
    </source>
</reference>
<name>A0A934WJG4_9RHOB</name>
<dbReference type="Gene3D" id="3.30.420.40">
    <property type="match status" value="2"/>
</dbReference>
<evidence type="ECO:0000313" key="2">
    <source>
        <dbReference type="EMBL" id="MBK5927824.1"/>
    </source>
</evidence>
<dbReference type="AlphaFoldDB" id="A0A934WJG4"/>
<comment type="caution">
    <text evidence="2">The sequence shown here is derived from an EMBL/GenBank/DDBJ whole genome shotgun (WGS) entry which is preliminary data.</text>
</comment>
<dbReference type="InterPro" id="IPR043129">
    <property type="entry name" value="ATPase_NBD"/>
</dbReference>
<evidence type="ECO:0000313" key="3">
    <source>
        <dbReference type="Proteomes" id="UP000706333"/>
    </source>
</evidence>
<proteinExistence type="predicted"/>
<sequence length="318" mass="31551">MVPRHLDRRRHGAQSGGVAGSGDAMFCLGIDGGGTGCRAVLADPRGHRLGEGRAGPANIVTDPDGALRSILAAAGAAMAGHCGPHQVVAVLGLAGAQIDGAAARIAAALPFRHGHVVQDLEIAVAGALGPHDGLVAVVGTGSAFARRQGGVLRTLGGWGLALGDEGSGAWIGRALCAEALRALDGRRALTPLLHRTLADHGGGAGLVAFARTARPAEYAALVPGVLSAAARGDAAAQALRQRAAAEVLDALAALQVDPPLPAVLTGGLGPRLLDSAPDGWVLAPAAGGPLEGALAMAAHILSARDTPTSPPRGPRPER</sequence>
<dbReference type="Proteomes" id="UP000706333">
    <property type="component" value="Unassembled WGS sequence"/>
</dbReference>
<reference evidence="2" key="1">
    <citation type="submission" date="2017-05" db="EMBL/GenBank/DDBJ databases">
        <authorList>
            <person name="Imhoff J.F."/>
            <person name="Rahn T."/>
            <person name="Kuenzel S."/>
            <person name="Neulinger S.C."/>
        </authorList>
    </citation>
    <scope>NUCLEOTIDE SEQUENCE</scope>
    <source>
        <strain evidence="2">LMG 28126</strain>
    </source>
</reference>
<keyword evidence="3" id="KW-1185">Reference proteome</keyword>
<dbReference type="InterPro" id="IPR002731">
    <property type="entry name" value="ATPase_BadF"/>
</dbReference>